<dbReference type="PANTHER" id="PTHR35841">
    <property type="entry name" value="PHOSPHONATES-BINDING PERIPLASMIC PROTEIN"/>
    <property type="match status" value="1"/>
</dbReference>
<feature type="chain" id="PRO_5032391083" evidence="1">
    <location>
        <begin position="26"/>
        <end position="284"/>
    </location>
</feature>
<accession>A0A849KLX4</accession>
<evidence type="ECO:0000256" key="1">
    <source>
        <dbReference type="SAM" id="SignalP"/>
    </source>
</evidence>
<feature type="signal peptide" evidence="1">
    <location>
        <begin position="1"/>
        <end position="25"/>
    </location>
</feature>
<keyword evidence="3" id="KW-1185">Reference proteome</keyword>
<sequence>MTALARRHFLAALCAAAAVHGRAHADASGLRVGLTPVFLDNQFAFLNDWRGYLHARLQRPVRFVQRGSYRDVIGLLQQGQLDFAWVCGYPFVRNARHMRLLAVPAYRGAPLYQSYLIVPAGDRRTESLADLRGKVFAYSDPDSNSGHLFTLHSLLRARESPASFFGRTFFTYGHRKVVDAVGVGLAQGGAVDGYVWDSLQLLHPEFTARTRIVERSPEFGFPPFVASAGVSSSAFGTMQSVLLGMGADPDGRALLRRLNLDGFVLGGPALYDGVRAMAQLVEGT</sequence>
<protein>
    <submittedName>
        <fullName evidence="2">PhnD/SsuA/transferrin family substrate-binding protein</fullName>
    </submittedName>
</protein>
<gene>
    <name evidence="2" type="ORF">HK415_05750</name>
</gene>
<evidence type="ECO:0000313" key="3">
    <source>
        <dbReference type="Proteomes" id="UP000552954"/>
    </source>
</evidence>
<dbReference type="RefSeq" id="WP_171557247.1">
    <property type="nucleotide sequence ID" value="NZ_JABFCS010000001.1"/>
</dbReference>
<organism evidence="2 3">
    <name type="scientific">Ramlibacter montanisoli</name>
    <dbReference type="NCBI Taxonomy" id="2732512"/>
    <lineage>
        <taxon>Bacteria</taxon>
        <taxon>Pseudomonadati</taxon>
        <taxon>Pseudomonadota</taxon>
        <taxon>Betaproteobacteria</taxon>
        <taxon>Burkholderiales</taxon>
        <taxon>Comamonadaceae</taxon>
        <taxon>Ramlibacter</taxon>
    </lineage>
</organism>
<dbReference type="Gene3D" id="3.40.190.10">
    <property type="entry name" value="Periplasmic binding protein-like II"/>
    <property type="match status" value="2"/>
</dbReference>
<dbReference type="CDD" id="cd13571">
    <property type="entry name" value="PBP2_PnhD_1"/>
    <property type="match status" value="1"/>
</dbReference>
<comment type="caution">
    <text evidence="2">The sequence shown here is derived from an EMBL/GenBank/DDBJ whole genome shotgun (WGS) entry which is preliminary data.</text>
</comment>
<reference evidence="2 3" key="2">
    <citation type="submission" date="2020-06" db="EMBL/GenBank/DDBJ databases">
        <title>Ramlibacter rhizophilus sp. nov., isolated from rhizosphere soil of national flower Mugunghwa from South Korea.</title>
        <authorList>
            <person name="Zheng-Fei Y."/>
            <person name="Huan T."/>
        </authorList>
    </citation>
    <scope>NUCLEOTIDE SEQUENCE [LARGE SCALE GENOMIC DNA]</scope>
    <source>
        <strain evidence="2 3">B156</strain>
    </source>
</reference>
<dbReference type="SUPFAM" id="SSF53850">
    <property type="entry name" value="Periplasmic binding protein-like II"/>
    <property type="match status" value="1"/>
</dbReference>
<proteinExistence type="predicted"/>
<dbReference type="PANTHER" id="PTHR35841:SF1">
    <property type="entry name" value="PHOSPHONATES-BINDING PERIPLASMIC PROTEIN"/>
    <property type="match status" value="1"/>
</dbReference>
<keyword evidence="1" id="KW-0732">Signal</keyword>
<evidence type="ECO:0000313" key="2">
    <source>
        <dbReference type="EMBL" id="NNU42779.1"/>
    </source>
</evidence>
<name>A0A849KLX4_9BURK</name>
<dbReference type="Proteomes" id="UP000552954">
    <property type="component" value="Unassembled WGS sequence"/>
</dbReference>
<dbReference type="Pfam" id="PF12974">
    <property type="entry name" value="Phosphonate-bd"/>
    <property type="match status" value="1"/>
</dbReference>
<reference evidence="2 3" key="1">
    <citation type="submission" date="2020-05" db="EMBL/GenBank/DDBJ databases">
        <authorList>
            <person name="Khan S.A."/>
            <person name="Jeon C.O."/>
            <person name="Chun B.H."/>
        </authorList>
    </citation>
    <scope>NUCLEOTIDE SEQUENCE [LARGE SCALE GENOMIC DNA]</scope>
    <source>
        <strain evidence="2 3">B156</strain>
    </source>
</reference>
<dbReference type="AlphaFoldDB" id="A0A849KLX4"/>
<dbReference type="EMBL" id="JABFCS010000001">
    <property type="protein sequence ID" value="NNU42779.1"/>
    <property type="molecule type" value="Genomic_DNA"/>
</dbReference>